<evidence type="ECO:0000256" key="3">
    <source>
        <dbReference type="ARBA" id="ARBA00004991"/>
    </source>
</evidence>
<organism evidence="10 11">
    <name type="scientific">Sphingomonas morindae</name>
    <dbReference type="NCBI Taxonomy" id="1541170"/>
    <lineage>
        <taxon>Bacteria</taxon>
        <taxon>Pseudomonadati</taxon>
        <taxon>Pseudomonadota</taxon>
        <taxon>Alphaproteobacteria</taxon>
        <taxon>Sphingomonadales</taxon>
        <taxon>Sphingomonadaceae</taxon>
        <taxon>Sphingomonas</taxon>
    </lineage>
</organism>
<evidence type="ECO:0000256" key="9">
    <source>
        <dbReference type="SAM" id="Phobius"/>
    </source>
</evidence>
<dbReference type="Proteomes" id="UP001056937">
    <property type="component" value="Chromosome 1"/>
</dbReference>
<comment type="subcellular location">
    <subcellularLocation>
        <location evidence="1">Membrane</location>
        <topology evidence="1">Multi-pass membrane protein</topology>
    </subcellularLocation>
</comment>
<dbReference type="Pfam" id="PF13506">
    <property type="entry name" value="Glyco_transf_21"/>
    <property type="match status" value="1"/>
</dbReference>
<dbReference type="SUPFAM" id="SSF53448">
    <property type="entry name" value="Nucleotide-diphospho-sugar transferases"/>
    <property type="match status" value="1"/>
</dbReference>
<keyword evidence="7 9" id="KW-1133">Transmembrane helix</keyword>
<comment type="pathway">
    <text evidence="2">Lipid metabolism; sphingolipid metabolism.</text>
</comment>
<feature type="transmembrane region" description="Helical" evidence="9">
    <location>
        <begin position="284"/>
        <end position="308"/>
    </location>
</feature>
<dbReference type="NCBIfam" id="TIGR03472">
    <property type="entry name" value="HpnI"/>
    <property type="match status" value="1"/>
</dbReference>
<dbReference type="EMBL" id="CP084930">
    <property type="protein sequence ID" value="USI71662.1"/>
    <property type="molecule type" value="Genomic_DNA"/>
</dbReference>
<dbReference type="RefSeq" id="WP_252165475.1">
    <property type="nucleotide sequence ID" value="NZ_CP084930.1"/>
</dbReference>
<dbReference type="InterPro" id="IPR029044">
    <property type="entry name" value="Nucleotide-diphossugar_trans"/>
</dbReference>
<evidence type="ECO:0000256" key="7">
    <source>
        <dbReference type="ARBA" id="ARBA00022989"/>
    </source>
</evidence>
<gene>
    <name evidence="10" type="primary">hpnI</name>
    <name evidence="10" type="ORF">LHA26_09990</name>
</gene>
<evidence type="ECO:0000256" key="2">
    <source>
        <dbReference type="ARBA" id="ARBA00004760"/>
    </source>
</evidence>
<proteinExistence type="predicted"/>
<comment type="pathway">
    <text evidence="3">Sphingolipid metabolism.</text>
</comment>
<protein>
    <submittedName>
        <fullName evidence="10">Bacteriohopanetetrol glucosamine biosynthesis glycosyltransferase HpnI</fullName>
    </submittedName>
</protein>
<dbReference type="InterPro" id="IPR025993">
    <property type="entry name" value="Ceramide_glucosylTrfase"/>
</dbReference>
<evidence type="ECO:0000256" key="5">
    <source>
        <dbReference type="ARBA" id="ARBA00022679"/>
    </source>
</evidence>
<evidence type="ECO:0000313" key="10">
    <source>
        <dbReference type="EMBL" id="USI71662.1"/>
    </source>
</evidence>
<dbReference type="InterPro" id="IPR017835">
    <property type="entry name" value="Hopen-assoc_HpnI"/>
</dbReference>
<keyword evidence="4" id="KW-0328">Glycosyltransferase</keyword>
<evidence type="ECO:0000256" key="4">
    <source>
        <dbReference type="ARBA" id="ARBA00022676"/>
    </source>
</evidence>
<keyword evidence="6 9" id="KW-0812">Transmembrane</keyword>
<accession>A0ABY4X435</accession>
<evidence type="ECO:0000256" key="8">
    <source>
        <dbReference type="ARBA" id="ARBA00023136"/>
    </source>
</evidence>
<reference evidence="10" key="1">
    <citation type="journal article" date="2022" name="Toxins">
        <title>Genomic Analysis of Sphingopyxis sp. USTB-05 for Biodegrading Cyanobacterial Hepatotoxins.</title>
        <authorList>
            <person name="Liu C."/>
            <person name="Xu Q."/>
            <person name="Zhao Z."/>
            <person name="Zhang H."/>
            <person name="Liu X."/>
            <person name="Yin C."/>
            <person name="Liu Y."/>
            <person name="Yan H."/>
        </authorList>
    </citation>
    <scope>NUCLEOTIDE SEQUENCE</scope>
    <source>
        <strain evidence="10">NBD5</strain>
    </source>
</reference>
<sequence>MSLMAAAATLLAGVAILYTLAAAALAGRWRAPPPAEGAAPSITLLKPLHGPEPGLEAKLASFLDQDYAGPVEMICGVARADDPALAAARAVGATLVVDPRRHGANGKVSNLINMAEAAQGAVIVLSDDDMEAPRDYLRRLVAALAAPGTGAVTCLYAGRGDAGGWSRLAAAGISWQFLPNVMIGLATGLAKPCMGSTIALSAETLARIGGFARVKDLLADDHAIGAAVRALGLEVAVPPMILTHGCSESSLSALIAHELRWAATVRLLDPWGYAGSLVTWPLPLALIAIMAGAPTYLALAALAARLVLALRIDRLAGRRTAPLWTLPLRDLLGFALFVASWFVRRVDWRGETLRLSEDGRVSAETETA</sequence>
<evidence type="ECO:0000256" key="6">
    <source>
        <dbReference type="ARBA" id="ARBA00022692"/>
    </source>
</evidence>
<dbReference type="Gene3D" id="3.90.550.10">
    <property type="entry name" value="Spore Coat Polysaccharide Biosynthesis Protein SpsA, Chain A"/>
    <property type="match status" value="1"/>
</dbReference>
<keyword evidence="8 9" id="KW-0472">Membrane</keyword>
<keyword evidence="11" id="KW-1185">Reference proteome</keyword>
<dbReference type="PANTHER" id="PTHR12726:SF0">
    <property type="entry name" value="CERAMIDE GLUCOSYLTRANSFERASE"/>
    <property type="match status" value="1"/>
</dbReference>
<evidence type="ECO:0000256" key="1">
    <source>
        <dbReference type="ARBA" id="ARBA00004141"/>
    </source>
</evidence>
<keyword evidence="5" id="KW-0808">Transferase</keyword>
<name>A0ABY4X435_9SPHN</name>
<evidence type="ECO:0000313" key="11">
    <source>
        <dbReference type="Proteomes" id="UP001056937"/>
    </source>
</evidence>
<dbReference type="PANTHER" id="PTHR12726">
    <property type="entry name" value="CERAMIDE GLUCOSYLTRANSFERASE"/>
    <property type="match status" value="1"/>
</dbReference>